<keyword evidence="3" id="KW-1185">Reference proteome</keyword>
<comment type="caution">
    <text evidence="2">The sequence shown here is derived from an EMBL/GenBank/DDBJ whole genome shotgun (WGS) entry which is preliminary data.</text>
</comment>
<dbReference type="InterPro" id="IPR001214">
    <property type="entry name" value="SET_dom"/>
</dbReference>
<gene>
    <name evidence="2" type="ORF">BDP27DRAFT_1183377</name>
</gene>
<evidence type="ECO:0000313" key="3">
    <source>
        <dbReference type="Proteomes" id="UP000772434"/>
    </source>
</evidence>
<proteinExistence type="predicted"/>
<dbReference type="Pfam" id="PF00856">
    <property type="entry name" value="SET"/>
    <property type="match status" value="1"/>
</dbReference>
<dbReference type="InterPro" id="IPR046341">
    <property type="entry name" value="SET_dom_sf"/>
</dbReference>
<dbReference type="PANTHER" id="PTHR47332">
    <property type="entry name" value="SET DOMAIN-CONTAINING PROTEIN 5"/>
    <property type="match status" value="1"/>
</dbReference>
<dbReference type="InterPro" id="IPR053185">
    <property type="entry name" value="SET_domain_protein"/>
</dbReference>
<dbReference type="Proteomes" id="UP000772434">
    <property type="component" value="Unassembled WGS sequence"/>
</dbReference>
<evidence type="ECO:0000313" key="2">
    <source>
        <dbReference type="EMBL" id="KAF9060721.1"/>
    </source>
</evidence>
<dbReference type="EMBL" id="JADNRY010000230">
    <property type="protein sequence ID" value="KAF9060721.1"/>
    <property type="molecule type" value="Genomic_DNA"/>
</dbReference>
<accession>A0A9P5TZD4</accession>
<dbReference type="CDD" id="cd20071">
    <property type="entry name" value="SET_SMYD"/>
    <property type="match status" value="1"/>
</dbReference>
<dbReference type="SMART" id="SM00317">
    <property type="entry name" value="SET"/>
    <property type="match status" value="1"/>
</dbReference>
<evidence type="ECO:0000259" key="1">
    <source>
        <dbReference type="PROSITE" id="PS50280"/>
    </source>
</evidence>
<dbReference type="Gene3D" id="2.170.270.10">
    <property type="entry name" value="SET domain"/>
    <property type="match status" value="1"/>
</dbReference>
<feature type="non-terminal residue" evidence="2">
    <location>
        <position position="1"/>
    </location>
</feature>
<dbReference type="OrthoDB" id="5945798at2759"/>
<dbReference type="PANTHER" id="PTHR47332:SF4">
    <property type="entry name" value="SET DOMAIN-CONTAINING PROTEIN 5"/>
    <property type="match status" value="1"/>
</dbReference>
<reference evidence="2" key="1">
    <citation type="submission" date="2020-11" db="EMBL/GenBank/DDBJ databases">
        <authorList>
            <consortium name="DOE Joint Genome Institute"/>
            <person name="Ahrendt S."/>
            <person name="Riley R."/>
            <person name="Andreopoulos W."/>
            <person name="Labutti K."/>
            <person name="Pangilinan J."/>
            <person name="Ruiz-Duenas F.J."/>
            <person name="Barrasa J.M."/>
            <person name="Sanchez-Garcia M."/>
            <person name="Camarero S."/>
            <person name="Miyauchi S."/>
            <person name="Serrano A."/>
            <person name="Linde D."/>
            <person name="Babiker R."/>
            <person name="Drula E."/>
            <person name="Ayuso-Fernandez I."/>
            <person name="Pacheco R."/>
            <person name="Padilla G."/>
            <person name="Ferreira P."/>
            <person name="Barriuso J."/>
            <person name="Kellner H."/>
            <person name="Castanera R."/>
            <person name="Alfaro M."/>
            <person name="Ramirez L."/>
            <person name="Pisabarro A.G."/>
            <person name="Kuo A."/>
            <person name="Tritt A."/>
            <person name="Lipzen A."/>
            <person name="He G."/>
            <person name="Yan M."/>
            <person name="Ng V."/>
            <person name="Cullen D."/>
            <person name="Martin F."/>
            <person name="Rosso M.-N."/>
            <person name="Henrissat B."/>
            <person name="Hibbett D."/>
            <person name="Martinez A.T."/>
            <person name="Grigoriev I.V."/>
        </authorList>
    </citation>
    <scope>NUCLEOTIDE SEQUENCE</scope>
    <source>
        <strain evidence="2">AH 40177</strain>
    </source>
</reference>
<sequence length="257" mass="28715">TSKYGSNEYIYATVPPIPPGTKYSDFPGGYSGCWISRHVKRTIEATPNFPTPPLVPTGGKVYRIANAGEKGLGMFATRLIHAGDLIIDEWPLIVVPTSNLALKGLLDPLMIKYKPEQWKQITLHENNRGMELAYNRLDPERKKAFMVLFNCHTSDGSGEFMGARVRTNGISIDETRLRDEGIFKTYNVLFVPSSLFPHSCCPNTFFRWHNDTFSVRVIAVRDIPKGAEITLQYCSIMDPTAERAATLDCYGISPCAC</sequence>
<dbReference type="SUPFAM" id="SSF82199">
    <property type="entry name" value="SET domain"/>
    <property type="match status" value="1"/>
</dbReference>
<name>A0A9P5TZD4_9AGAR</name>
<organism evidence="2 3">
    <name type="scientific">Rhodocollybia butyracea</name>
    <dbReference type="NCBI Taxonomy" id="206335"/>
    <lineage>
        <taxon>Eukaryota</taxon>
        <taxon>Fungi</taxon>
        <taxon>Dikarya</taxon>
        <taxon>Basidiomycota</taxon>
        <taxon>Agaricomycotina</taxon>
        <taxon>Agaricomycetes</taxon>
        <taxon>Agaricomycetidae</taxon>
        <taxon>Agaricales</taxon>
        <taxon>Marasmiineae</taxon>
        <taxon>Omphalotaceae</taxon>
        <taxon>Rhodocollybia</taxon>
    </lineage>
</organism>
<dbReference type="PROSITE" id="PS50280">
    <property type="entry name" value="SET"/>
    <property type="match status" value="1"/>
</dbReference>
<dbReference type="AlphaFoldDB" id="A0A9P5TZD4"/>
<feature type="domain" description="SET" evidence="1">
    <location>
        <begin position="57"/>
        <end position="234"/>
    </location>
</feature>
<feature type="non-terminal residue" evidence="2">
    <location>
        <position position="257"/>
    </location>
</feature>
<protein>
    <recommendedName>
        <fullName evidence="1">SET domain-containing protein</fullName>
    </recommendedName>
</protein>